<feature type="compositionally biased region" description="Polar residues" evidence="17">
    <location>
        <begin position="1543"/>
        <end position="1569"/>
    </location>
</feature>
<feature type="domain" description="Peptidase M28" evidence="19">
    <location>
        <begin position="142"/>
        <end position="319"/>
    </location>
</feature>
<evidence type="ECO:0000259" key="19">
    <source>
        <dbReference type="Pfam" id="PF04389"/>
    </source>
</evidence>
<feature type="compositionally biased region" description="Polar residues" evidence="17">
    <location>
        <begin position="1073"/>
        <end position="1085"/>
    </location>
</feature>
<feature type="transmembrane region" description="Helical" evidence="18">
    <location>
        <begin position="478"/>
        <end position="499"/>
    </location>
</feature>
<evidence type="ECO:0000256" key="7">
    <source>
        <dbReference type="ARBA" id="ARBA00022692"/>
    </source>
</evidence>
<feature type="transmembrane region" description="Helical" evidence="18">
    <location>
        <begin position="370"/>
        <end position="392"/>
    </location>
</feature>
<dbReference type="GO" id="GO:0008235">
    <property type="term" value="F:metalloexopeptidase activity"/>
    <property type="evidence" value="ECO:0007669"/>
    <property type="project" value="InterPro"/>
</dbReference>
<feature type="region of interest" description="Disordered" evidence="17">
    <location>
        <begin position="1321"/>
        <end position="1364"/>
    </location>
</feature>
<evidence type="ECO:0000313" key="23">
    <source>
        <dbReference type="Proteomes" id="UP000249619"/>
    </source>
</evidence>
<dbReference type="InterPro" id="IPR048024">
    <property type="entry name" value="Fxna-like_M28_dom"/>
</dbReference>
<protein>
    <recommendedName>
        <fullName evidence="15">Peptide hydrolase</fullName>
        <ecNumber evidence="15">3.4.-.-</ecNumber>
    </recommendedName>
</protein>
<comment type="similarity">
    <text evidence="4 15">Belongs to the peptidase M28 family.</text>
</comment>
<feature type="region of interest" description="Disordered" evidence="17">
    <location>
        <begin position="513"/>
        <end position="553"/>
    </location>
</feature>
<evidence type="ECO:0000313" key="22">
    <source>
        <dbReference type="EMBL" id="RAR13444.1"/>
    </source>
</evidence>
<dbReference type="InterPro" id="IPR053975">
    <property type="entry name" value="PFF1_C"/>
</dbReference>
<dbReference type="InterPro" id="IPR045175">
    <property type="entry name" value="M28_fam"/>
</dbReference>
<gene>
    <name evidence="22" type="ORF">DDE83_003175</name>
</gene>
<organism evidence="22 23">
    <name type="scientific">Stemphylium lycopersici</name>
    <name type="common">Tomato gray leaf spot disease fungus</name>
    <name type="synonym">Thyrospora lycopersici</name>
    <dbReference type="NCBI Taxonomy" id="183478"/>
    <lineage>
        <taxon>Eukaryota</taxon>
        <taxon>Fungi</taxon>
        <taxon>Dikarya</taxon>
        <taxon>Ascomycota</taxon>
        <taxon>Pezizomycotina</taxon>
        <taxon>Dothideomycetes</taxon>
        <taxon>Pleosporomycetidae</taxon>
        <taxon>Pleosporales</taxon>
        <taxon>Pleosporineae</taxon>
        <taxon>Pleosporaceae</taxon>
        <taxon>Stemphylium</taxon>
    </lineage>
</organism>
<feature type="compositionally biased region" description="Basic and acidic residues" evidence="17">
    <location>
        <begin position="566"/>
        <end position="589"/>
    </location>
</feature>
<evidence type="ECO:0000256" key="9">
    <source>
        <dbReference type="ARBA" id="ARBA00022801"/>
    </source>
</evidence>
<dbReference type="SUPFAM" id="SSF53187">
    <property type="entry name" value="Zn-dependent exopeptidases"/>
    <property type="match status" value="1"/>
</dbReference>
<keyword evidence="9 15" id="KW-0378">Hydrolase</keyword>
<keyword evidence="8 15" id="KW-0479">Metal-binding</keyword>
<accession>A0A364N802</accession>
<evidence type="ECO:0000256" key="13">
    <source>
        <dbReference type="ARBA" id="ARBA00023136"/>
    </source>
</evidence>
<keyword evidence="7 18" id="KW-0812">Transmembrane</keyword>
<dbReference type="Pfam" id="PF22251">
    <property type="entry name" value="PFF1_TM"/>
    <property type="match status" value="1"/>
</dbReference>
<feature type="transmembrane region" description="Helical" evidence="18">
    <location>
        <begin position="607"/>
        <end position="634"/>
    </location>
</feature>
<feature type="compositionally biased region" description="Polar residues" evidence="17">
    <location>
        <begin position="1675"/>
        <end position="1690"/>
    </location>
</feature>
<keyword evidence="6 15" id="KW-0645">Protease</keyword>
<dbReference type="InterPro" id="IPR053976">
    <property type="entry name" value="PFF1_TM"/>
</dbReference>
<feature type="transmembrane region" description="Helical" evidence="18">
    <location>
        <begin position="452"/>
        <end position="472"/>
    </location>
</feature>
<feature type="transmembrane region" description="Helical" evidence="18">
    <location>
        <begin position="646"/>
        <end position="667"/>
    </location>
</feature>
<feature type="compositionally biased region" description="Polar residues" evidence="17">
    <location>
        <begin position="1593"/>
        <end position="1605"/>
    </location>
</feature>
<keyword evidence="10 15" id="KW-0862">Zinc</keyword>
<comment type="subcellular location">
    <subcellularLocation>
        <location evidence="3">Vacuole membrane</location>
        <topology evidence="3">Multi-pass membrane protein</topology>
    </subcellularLocation>
</comment>
<dbReference type="PANTHER" id="PTHR12147:SF58">
    <property type="entry name" value="VACUOLAR MEMBRANE PROTEASE"/>
    <property type="match status" value="1"/>
</dbReference>
<feature type="domain" description="Vacuolar membrane protease transmembrane" evidence="21">
    <location>
        <begin position="424"/>
        <end position="674"/>
    </location>
</feature>
<evidence type="ECO:0000256" key="16">
    <source>
        <dbReference type="SAM" id="Coils"/>
    </source>
</evidence>
<dbReference type="CDD" id="cd03875">
    <property type="entry name" value="M28_Fxna_like"/>
    <property type="match status" value="1"/>
</dbReference>
<keyword evidence="23" id="KW-1185">Reference proteome</keyword>
<keyword evidence="16" id="KW-0175">Coiled coil</keyword>
<evidence type="ECO:0000256" key="15">
    <source>
        <dbReference type="RuleBase" id="RU361240"/>
    </source>
</evidence>
<evidence type="ECO:0000256" key="5">
    <source>
        <dbReference type="ARBA" id="ARBA00022554"/>
    </source>
</evidence>
<dbReference type="Proteomes" id="UP000249619">
    <property type="component" value="Unassembled WGS sequence"/>
</dbReference>
<evidence type="ECO:0000256" key="18">
    <source>
        <dbReference type="SAM" id="Phobius"/>
    </source>
</evidence>
<evidence type="ECO:0000256" key="1">
    <source>
        <dbReference type="ARBA" id="ARBA00001947"/>
    </source>
</evidence>
<evidence type="ECO:0000256" key="17">
    <source>
        <dbReference type="SAM" id="MobiDB-lite"/>
    </source>
</evidence>
<proteinExistence type="inferred from homology"/>
<reference evidence="23" key="1">
    <citation type="submission" date="2018-05" db="EMBL/GenBank/DDBJ databases">
        <title>Draft genome sequence of Stemphylium lycopersici strain CIDEFI 213.</title>
        <authorList>
            <person name="Medina R."/>
            <person name="Franco M.E.E."/>
            <person name="Lucentini C.G."/>
            <person name="Saparrat M.C.N."/>
            <person name="Balatti P.A."/>
        </authorList>
    </citation>
    <scope>NUCLEOTIDE SEQUENCE [LARGE SCALE GENOMIC DNA]</scope>
    <source>
        <strain evidence="23">CIDEFI 213</strain>
    </source>
</reference>
<evidence type="ECO:0000256" key="14">
    <source>
        <dbReference type="ARBA" id="ARBA00023180"/>
    </source>
</evidence>
<name>A0A364N802_STELY</name>
<dbReference type="EC" id="3.4.-.-" evidence="15"/>
<evidence type="ECO:0000256" key="2">
    <source>
        <dbReference type="ARBA" id="ARBA00003273"/>
    </source>
</evidence>
<dbReference type="Pfam" id="PF22250">
    <property type="entry name" value="PFF1_C"/>
    <property type="match status" value="1"/>
</dbReference>
<dbReference type="EMBL" id="QGDH01000035">
    <property type="protein sequence ID" value="RAR13444.1"/>
    <property type="molecule type" value="Genomic_DNA"/>
</dbReference>
<feature type="compositionally biased region" description="Basic and acidic residues" evidence="17">
    <location>
        <begin position="1058"/>
        <end position="1072"/>
    </location>
</feature>
<dbReference type="GO" id="GO:0046872">
    <property type="term" value="F:metal ion binding"/>
    <property type="evidence" value="ECO:0007669"/>
    <property type="project" value="UniProtKB-KW"/>
</dbReference>
<feature type="region of interest" description="Disordered" evidence="17">
    <location>
        <begin position="1523"/>
        <end position="1770"/>
    </location>
</feature>
<feature type="compositionally biased region" description="Basic and acidic residues" evidence="17">
    <location>
        <begin position="1638"/>
        <end position="1674"/>
    </location>
</feature>
<evidence type="ECO:0000256" key="8">
    <source>
        <dbReference type="ARBA" id="ARBA00022723"/>
    </source>
</evidence>
<feature type="transmembrane region" description="Helical" evidence="18">
    <location>
        <begin position="12"/>
        <end position="31"/>
    </location>
</feature>
<keyword evidence="14" id="KW-0325">Glycoprotein</keyword>
<evidence type="ECO:0000259" key="20">
    <source>
        <dbReference type="Pfam" id="PF22250"/>
    </source>
</evidence>
<evidence type="ECO:0000256" key="11">
    <source>
        <dbReference type="ARBA" id="ARBA00022989"/>
    </source>
</evidence>
<feature type="transmembrane region" description="Helical" evidence="18">
    <location>
        <begin position="419"/>
        <end position="440"/>
    </location>
</feature>
<keyword evidence="11 18" id="KW-1133">Transmembrane helix</keyword>
<evidence type="ECO:0000256" key="12">
    <source>
        <dbReference type="ARBA" id="ARBA00023049"/>
    </source>
</evidence>
<dbReference type="InterPro" id="IPR007484">
    <property type="entry name" value="Peptidase_M28"/>
</dbReference>
<feature type="region of interest" description="Disordered" evidence="17">
    <location>
        <begin position="566"/>
        <end position="590"/>
    </location>
</feature>
<evidence type="ECO:0000256" key="3">
    <source>
        <dbReference type="ARBA" id="ARBA00004128"/>
    </source>
</evidence>
<feature type="coiled-coil region" evidence="16">
    <location>
        <begin position="1439"/>
        <end position="1515"/>
    </location>
</feature>
<evidence type="ECO:0000256" key="6">
    <source>
        <dbReference type="ARBA" id="ARBA00022670"/>
    </source>
</evidence>
<dbReference type="GO" id="GO:0005774">
    <property type="term" value="C:vacuolar membrane"/>
    <property type="evidence" value="ECO:0007669"/>
    <property type="project" value="UniProtKB-SubCell"/>
</dbReference>
<dbReference type="PANTHER" id="PTHR12147">
    <property type="entry name" value="METALLOPEPTIDASE M28 FAMILY MEMBER"/>
    <property type="match status" value="1"/>
</dbReference>
<evidence type="ECO:0000256" key="4">
    <source>
        <dbReference type="ARBA" id="ARBA00010918"/>
    </source>
</evidence>
<comment type="function">
    <text evidence="2">May be involved in vacuolar sorting and osmoregulation.</text>
</comment>
<comment type="caution">
    <text evidence="22">The sequence shown here is derived from an EMBL/GenBank/DDBJ whole genome shotgun (WGS) entry which is preliminary data.</text>
</comment>
<keyword evidence="5" id="KW-0926">Vacuole</keyword>
<dbReference type="Pfam" id="PF04389">
    <property type="entry name" value="Peptidase_M28"/>
    <property type="match status" value="1"/>
</dbReference>
<feature type="region of interest" description="Disordered" evidence="17">
    <location>
        <begin position="1056"/>
        <end position="1085"/>
    </location>
</feature>
<feature type="transmembrane region" description="Helical" evidence="18">
    <location>
        <begin position="674"/>
        <end position="695"/>
    </location>
</feature>
<dbReference type="Gene3D" id="3.40.630.10">
    <property type="entry name" value="Zn peptidases"/>
    <property type="match status" value="1"/>
</dbReference>
<feature type="domain" description="Vacuolar membrane protease C-terminal" evidence="20">
    <location>
        <begin position="701"/>
        <end position="910"/>
    </location>
</feature>
<dbReference type="GO" id="GO:0006508">
    <property type="term" value="P:proteolysis"/>
    <property type="evidence" value="ECO:0007669"/>
    <property type="project" value="UniProtKB-KW"/>
</dbReference>
<sequence>MVRFNPFSFTPAPVIFFTTAVYVALFSALLATHLTVPSSPSHPPAGINLTQAWADLQHITRRFHPYNSHANDHVRAYLLSRIQATIADKHLKPDQVQVLDDLTANATFSSGSTSVYFEGTNLIVAIRGSEDDEPFNSTHRRPDNGAVLVNAHYDSVSSGYGATDDGVGVVTVLQLLSYFTESRTWPKRTLILLLNNGEEDFLNGAKAFMRNPISQVPHTFVNLEGAGAGGRATLFRSTDTEVTRYYSKSKYPFGTVVSGDGFKKGLIRSETDYRVFHTELGLRGLDIAFMEPRARYHTIEDSTRETSINSLWHMLSAALSSASALASVTGTEFSGSESLDNGRVNAGTGSDSVWFDLFGKVFIVFKLHTLFALCVTLLVVSPLTLIGLTFGLSRVDKNYLFARKAYVYSPDDDKPVRLYGWRGMMLSAWFSVAWFFSRGADAMRPSALQRMYALIWLFIGSFILLTMVTVFVNNYQLAAGYPILFSFSAVFLAILLSYLELFFAPTKSAYAQQSDRENGSRRNSGSTSRPLTGSTTAARSDDRPAGDDDATETTSLLRGDRRGFARYGSRRDSTDEGGEDHAHGPRRLDFGSVYPGEQEWSGKLPSWIWIVQLLLLAPVTIILVGQVALLLTSALYQTPSDGNSPLFIYLAIASLSVLLLAPTGPFIHRFTYHVPTFLFLVCVGTVIYNLVAFPFSRDHRLKVYFVQRVNCETGVNTVSLTGADGYVQRIVGNLPSAQGVQLNCTTPDVVTRKELKTCEWQGLPAEVTPTAAHPVPFSNKLDTDKWLTYTIHKGNSSNTATIDVVGQNTRACRILFDSPITQLAVAGAVSDPRFKPVGAAGTREVRLWHRAFGQPWNVSVAWDAKEQPKLSGRVVCLWSDANTGDIPAFDEIQHFLPVWAIPSKISDGAISSSINFNIVTRFCLYGYALFLYRIHSFYIRPANFKTIIKATKITPRGQHEAVVRHGVLDFAFDLPLSTVIVAALPGTFIFIIRQLPSTWATRHQTSVANALHLLAIFSCANQNLQDCDLLVVVFVMVAFDVFQRALGCAAVDATAAGESDRRPQRTSPHETSRAQTRSTRASVSTGSVGTRGLVTALVQKPGSDTSPITFDAKDREIVRLQRSLTESKTAHKATEVQLRISKEELHNARETLNGTFAEYANLREELKIIKQNLGRDHQAIVYRKDIELFALRKGNEQKDKSIQERDTKLEEMARQHNAAMEVKDAQLKLMKERIISIERQSSPRFSEEKEDGDHALEVRLLKIRKGRNSQGGEEDKDTTIARLQEQLAKTMKTNEEIVNQQAELQRAWDVAKKIKKALVEERERHAQTQDQLEETAAKLSEADPQSRNRASSSPGRLPTIDEDDHDKNELEAMFDTTQQDNLRLYAEVAALEKRLTDANARMFTAVQETETLREQLNLEQTLSEDTETARPSIMHRVHFQRMEDQLAEVRDALTNKDEEMELLKNTIVEKDHYVKDIQGELDAAARFHTQDQDEIERLKQSIAELQATKYQLMLDHERQAIQRPRQRVISTDRADRASARSSGATLISELSPSFTRPSDENTATETQPQMPVVPEREGSIQETPVRHLRSKSSPKSNANRWSMISQDIPPPELRELKGTRRRSLGLKEVMQKIVGRNSDSDKHASVELTTKEEKPVKREESKIRRALAPRDKNASQRPSTSASTVPSKPIQQPPALTLVTSPLPQNVRPPQARRHTPTTPRYYAAQDAAVQKQKEDERPHTAAADDSVIRPKSRLSWGATNKLKRRSLHT</sequence>
<keyword evidence="13 18" id="KW-0472">Membrane</keyword>
<keyword evidence="12" id="KW-0482">Metalloprotease</keyword>
<dbReference type="FunFam" id="3.40.630.10:FF:000057">
    <property type="entry name" value="Vacuolar membrane protease"/>
    <property type="match status" value="1"/>
</dbReference>
<feature type="coiled-coil region" evidence="16">
    <location>
        <begin position="1145"/>
        <end position="1172"/>
    </location>
</feature>
<evidence type="ECO:0000256" key="10">
    <source>
        <dbReference type="ARBA" id="ARBA00022833"/>
    </source>
</evidence>
<comment type="cofactor">
    <cofactor evidence="1">
        <name>Zn(2+)</name>
        <dbReference type="ChEBI" id="CHEBI:29105"/>
    </cofactor>
</comment>
<dbReference type="STRING" id="183478.A0A364N802"/>
<evidence type="ECO:0000259" key="21">
    <source>
        <dbReference type="Pfam" id="PF22251"/>
    </source>
</evidence>